<dbReference type="InterPro" id="IPR003615">
    <property type="entry name" value="HNH_nuc"/>
</dbReference>
<feature type="domain" description="HNH" evidence="1">
    <location>
        <begin position="168"/>
        <end position="223"/>
    </location>
</feature>
<dbReference type="GO" id="GO:0004519">
    <property type="term" value="F:endonuclease activity"/>
    <property type="evidence" value="ECO:0007669"/>
    <property type="project" value="InterPro"/>
</dbReference>
<dbReference type="AlphaFoldDB" id="A0A1E5BAK0"/>
<sequence length="241" mass="27219">MKLESLKQVLLSIEQEIVRRNPDTPVHFHQQEKKPTNMALRGLKGETLWVTPRSNGFSIGLSGKSLERRMGSYMSGLVGRQQDGFSQLNKNKGKQDLPFWIVSDVKMLRAAVFEYVGIPTNQLLSDFPDEEKLEGFFYEGAVKTITVNAYERNAKARKACIEHHGMICKVCSFDFYSAYGEIGTGYIQVHHLVPISQIGVEYQVDPINDLVPVCANCHAMIHRTKKAMDISELAKIVDQRS</sequence>
<protein>
    <recommendedName>
        <fullName evidence="1">HNH domain-containing protein</fullName>
    </recommendedName>
</protein>
<dbReference type="Pfam" id="PF01844">
    <property type="entry name" value="HNH"/>
    <property type="match status" value="1"/>
</dbReference>
<evidence type="ECO:0000313" key="3">
    <source>
        <dbReference type="Proteomes" id="UP000094741"/>
    </source>
</evidence>
<dbReference type="OrthoDB" id="9802640at2"/>
<organism evidence="2 3">
    <name type="scientific">Vibrio genomosp. F10 str. ZF-129</name>
    <dbReference type="NCBI Taxonomy" id="1187848"/>
    <lineage>
        <taxon>Bacteria</taxon>
        <taxon>Pseudomonadati</taxon>
        <taxon>Pseudomonadota</taxon>
        <taxon>Gammaproteobacteria</taxon>
        <taxon>Vibrionales</taxon>
        <taxon>Vibrionaceae</taxon>
        <taxon>Vibrio</taxon>
    </lineage>
</organism>
<dbReference type="GO" id="GO:0008270">
    <property type="term" value="F:zinc ion binding"/>
    <property type="evidence" value="ECO:0007669"/>
    <property type="project" value="InterPro"/>
</dbReference>
<dbReference type="Proteomes" id="UP000094741">
    <property type="component" value="Unassembled WGS sequence"/>
</dbReference>
<accession>A0A1E5BAK0</accession>
<gene>
    <name evidence="2" type="ORF">A1QO_14790</name>
</gene>
<name>A0A1E5BAK0_9VIBR</name>
<dbReference type="STRING" id="1187848.A1QO_14790"/>
<evidence type="ECO:0000313" key="2">
    <source>
        <dbReference type="EMBL" id="OEE30596.1"/>
    </source>
</evidence>
<dbReference type="Gene3D" id="1.10.30.50">
    <property type="match status" value="1"/>
</dbReference>
<dbReference type="EMBL" id="AJYQ02000137">
    <property type="protein sequence ID" value="OEE30596.1"/>
    <property type="molecule type" value="Genomic_DNA"/>
</dbReference>
<comment type="caution">
    <text evidence="2">The sequence shown here is derived from an EMBL/GenBank/DDBJ whole genome shotgun (WGS) entry which is preliminary data.</text>
</comment>
<proteinExistence type="predicted"/>
<evidence type="ECO:0000259" key="1">
    <source>
        <dbReference type="Pfam" id="PF01844"/>
    </source>
</evidence>
<dbReference type="InterPro" id="IPR002711">
    <property type="entry name" value="HNH"/>
</dbReference>
<dbReference type="GO" id="GO:0003676">
    <property type="term" value="F:nucleic acid binding"/>
    <property type="evidence" value="ECO:0007669"/>
    <property type="project" value="InterPro"/>
</dbReference>
<dbReference type="eggNOG" id="COG3183">
    <property type="taxonomic scope" value="Bacteria"/>
</dbReference>
<reference evidence="2 3" key="1">
    <citation type="journal article" date="2012" name="Science">
        <title>Ecological populations of bacteria act as socially cohesive units of antibiotic production and resistance.</title>
        <authorList>
            <person name="Cordero O.X."/>
            <person name="Wildschutte H."/>
            <person name="Kirkup B."/>
            <person name="Proehl S."/>
            <person name="Ngo L."/>
            <person name="Hussain F."/>
            <person name="Le Roux F."/>
            <person name="Mincer T."/>
            <person name="Polz M.F."/>
        </authorList>
    </citation>
    <scope>NUCLEOTIDE SEQUENCE [LARGE SCALE GENOMIC DNA]</scope>
    <source>
        <strain evidence="2 3">ZF-129</strain>
    </source>
</reference>
<dbReference type="RefSeq" id="WP_017039503.1">
    <property type="nucleotide sequence ID" value="NZ_AJYQ02000137.1"/>
</dbReference>
<dbReference type="CDD" id="cd00085">
    <property type="entry name" value="HNHc"/>
    <property type="match status" value="1"/>
</dbReference>